<dbReference type="AlphaFoldDB" id="A0AA91Q1T8"/>
<feature type="region of interest" description="Disordered" evidence="1">
    <location>
        <begin position="1"/>
        <end position="34"/>
    </location>
</feature>
<dbReference type="Proteomes" id="UP000195602">
    <property type="component" value="Unassembled WGS sequence"/>
</dbReference>
<dbReference type="EMBL" id="LYUB02000005">
    <property type="protein sequence ID" value="OVF09405.1"/>
    <property type="molecule type" value="Genomic_DNA"/>
</dbReference>
<feature type="compositionally biased region" description="Basic and acidic residues" evidence="1">
    <location>
        <begin position="16"/>
        <end position="25"/>
    </location>
</feature>
<proteinExistence type="predicted"/>
<evidence type="ECO:0000313" key="3">
    <source>
        <dbReference type="Proteomes" id="UP000195602"/>
    </source>
</evidence>
<accession>A0AA91Q1T8</accession>
<evidence type="ECO:0000313" key="2">
    <source>
        <dbReference type="EMBL" id="OVF09405.1"/>
    </source>
</evidence>
<dbReference type="KEGG" id="clus:A9F13_05g02090"/>
<feature type="region of interest" description="Disordered" evidence="1">
    <location>
        <begin position="179"/>
        <end position="202"/>
    </location>
</feature>
<protein>
    <submittedName>
        <fullName evidence="2">Uncharacterized protein</fullName>
    </submittedName>
</protein>
<evidence type="ECO:0000256" key="1">
    <source>
        <dbReference type="SAM" id="MobiDB-lite"/>
    </source>
</evidence>
<feature type="region of interest" description="Disordered" evidence="1">
    <location>
        <begin position="384"/>
        <end position="407"/>
    </location>
</feature>
<reference evidence="2 3" key="1">
    <citation type="submission" date="2017-04" db="EMBL/GenBank/DDBJ databases">
        <title>Draft genome of the yeast Clavispora lusitaniae type strain CBS 6936.</title>
        <authorList>
            <person name="Durrens P."/>
            <person name="Klopp C."/>
            <person name="Biteau N."/>
            <person name="Fitton-Ouhabi V."/>
            <person name="Dementhon K."/>
            <person name="Accoceberry I."/>
            <person name="Sherman D.J."/>
            <person name="Noel T."/>
        </authorList>
    </citation>
    <scope>NUCLEOTIDE SEQUENCE [LARGE SCALE GENOMIC DNA]</scope>
    <source>
        <strain evidence="2 3">CBS 6936</strain>
    </source>
</reference>
<gene>
    <name evidence="2" type="ORF">A9F13_05g02090</name>
</gene>
<feature type="compositionally biased region" description="Basic residues" evidence="1">
    <location>
        <begin position="1"/>
        <end position="10"/>
    </location>
</feature>
<feature type="compositionally biased region" description="Polar residues" evidence="1">
    <location>
        <begin position="112"/>
        <end position="148"/>
    </location>
</feature>
<name>A0AA91Q1T8_CLALS</name>
<comment type="caution">
    <text evidence="2">The sequence shown here is derived from an EMBL/GenBank/DDBJ whole genome shotgun (WGS) entry which is preliminary data.</text>
</comment>
<feature type="compositionally biased region" description="Basic and acidic residues" evidence="1">
    <location>
        <begin position="384"/>
        <end position="397"/>
    </location>
</feature>
<organism evidence="2 3">
    <name type="scientific">Clavispora lusitaniae</name>
    <name type="common">Candida lusitaniae</name>
    <dbReference type="NCBI Taxonomy" id="36911"/>
    <lineage>
        <taxon>Eukaryota</taxon>
        <taxon>Fungi</taxon>
        <taxon>Dikarya</taxon>
        <taxon>Ascomycota</taxon>
        <taxon>Saccharomycotina</taxon>
        <taxon>Pichiomycetes</taxon>
        <taxon>Metschnikowiaceae</taxon>
        <taxon>Clavispora</taxon>
    </lineage>
</organism>
<feature type="region of interest" description="Disordered" evidence="1">
    <location>
        <begin position="112"/>
        <end position="155"/>
    </location>
</feature>
<sequence>MEQKTSKSRHSQPQVPEDREAKDSRASPLPVVPSSGKLFSSHSSIFNALINPDLDLKISSPPFATRDVFTPPPPKPFPVSAPVALEESAFSYSSWQSVNLPSEMHDSLQSWRNVSPCSASPKPTSTSILSSTSEGNSSDAANRPTSESMALVSSEKEIMVFETDEEDSDDDEITTHVPSAHQFNDDDKTLTNRSVPRKRVSVPSNSQTSFIMPKLSLSDNKYSYKISIVSSASASLRSDTAQLVAYIQQETDYTALQKMHISHLVLASPPFSFDVAAVCSSDLLFLVNDGSCVFPQFLSSLAEAASSGIPKTTVINIMTANYFVNLFEIISFVTPHQVWKVSSLRSASALAKVKSYIDSEMSQHSGSSYTREFEEKRREFASKYDNDQKCDGHESKSRSKQQTSQSMYDGLVPMRKSNYKHLRKQLRAELSVSSSYHDVDPLKLNSSLGHMRLLVNSVTELFSLSPTVPEPGPYQGSYSWKTGCLYVICSFSIGIGLGAIITNKTATGKISRLFLTQAPQQFVAVEQPEASPFSNTLEGMKRGLEHISSSTNAYFDSVMKYGRRMATQNVLPESFADSLVSDLKHFACSLVSSAWNGLSKATGLILGYW</sequence>